<dbReference type="PROSITE" id="PS50846">
    <property type="entry name" value="HMA_2"/>
    <property type="match status" value="1"/>
</dbReference>
<protein>
    <submittedName>
        <fullName evidence="3">Copper chaperone</fullName>
    </submittedName>
</protein>
<dbReference type="GO" id="GO:0046872">
    <property type="term" value="F:metal ion binding"/>
    <property type="evidence" value="ECO:0007669"/>
    <property type="project" value="InterPro"/>
</dbReference>
<comment type="caution">
    <text evidence="3">The sequence shown here is derived from an EMBL/GenBank/DDBJ whole genome shotgun (WGS) entry which is preliminary data.</text>
</comment>
<feature type="domain" description="HMA" evidence="2">
    <location>
        <begin position="54"/>
        <end position="120"/>
    </location>
</feature>
<keyword evidence="1" id="KW-0732">Signal</keyword>
<name>A0A4Y9ILN7_9BACT</name>
<dbReference type="InterPro" id="IPR036163">
    <property type="entry name" value="HMA_dom_sf"/>
</dbReference>
<dbReference type="CDD" id="cd00371">
    <property type="entry name" value="HMA"/>
    <property type="match status" value="1"/>
</dbReference>
<feature type="chain" id="PRO_5021196827" evidence="1">
    <location>
        <begin position="24"/>
        <end position="140"/>
    </location>
</feature>
<dbReference type="InterPro" id="IPR006121">
    <property type="entry name" value="HMA_dom"/>
</dbReference>
<feature type="signal peptide" evidence="1">
    <location>
        <begin position="1"/>
        <end position="23"/>
    </location>
</feature>
<evidence type="ECO:0000313" key="4">
    <source>
        <dbReference type="Proteomes" id="UP000298285"/>
    </source>
</evidence>
<accession>A0A4Y9ILN7</accession>
<dbReference type="Proteomes" id="UP000298285">
    <property type="component" value="Unassembled WGS sequence"/>
</dbReference>
<dbReference type="AlphaFoldDB" id="A0A4Y9ILN7"/>
<evidence type="ECO:0000259" key="2">
    <source>
        <dbReference type="PROSITE" id="PS50846"/>
    </source>
</evidence>
<dbReference type="Gene3D" id="3.30.70.100">
    <property type="match status" value="1"/>
</dbReference>
<evidence type="ECO:0000256" key="1">
    <source>
        <dbReference type="SAM" id="SignalP"/>
    </source>
</evidence>
<dbReference type="SUPFAM" id="SSF55008">
    <property type="entry name" value="HMA, heavy metal-associated domain"/>
    <property type="match status" value="1"/>
</dbReference>
<evidence type="ECO:0000313" key="3">
    <source>
        <dbReference type="EMBL" id="TFU88849.1"/>
    </source>
</evidence>
<dbReference type="EMBL" id="SPPK01000004">
    <property type="protein sequence ID" value="TFU88849.1"/>
    <property type="molecule type" value="Genomic_DNA"/>
</dbReference>
<dbReference type="RefSeq" id="WP_135106231.1">
    <property type="nucleotide sequence ID" value="NZ_JADGKW010000004.1"/>
</dbReference>
<proteinExistence type="predicted"/>
<organism evidence="3 4">
    <name type="scientific">Dysgonomonas mossii</name>
    <dbReference type="NCBI Taxonomy" id="163665"/>
    <lineage>
        <taxon>Bacteria</taxon>
        <taxon>Pseudomonadati</taxon>
        <taxon>Bacteroidota</taxon>
        <taxon>Bacteroidia</taxon>
        <taxon>Bacteroidales</taxon>
        <taxon>Dysgonomonadaceae</taxon>
        <taxon>Dysgonomonas</taxon>
    </lineage>
</organism>
<reference evidence="3 4" key="1">
    <citation type="submission" date="2019-03" db="EMBL/GenBank/DDBJ databases">
        <title>Diversity of the mouse oral microbiome.</title>
        <authorList>
            <person name="Joseph S."/>
            <person name="Aduse-Opoku J."/>
            <person name="Curtis M."/>
            <person name="Wade W."/>
            <person name="Hashim A."/>
        </authorList>
    </citation>
    <scope>NUCLEOTIDE SEQUENCE [LARGE SCALE GENOMIC DNA]</scope>
    <source>
        <strain evidence="3 4">P11</strain>
    </source>
</reference>
<gene>
    <name evidence="3" type="ORF">E4T88_13355</name>
</gene>
<dbReference type="Pfam" id="PF00403">
    <property type="entry name" value="HMA"/>
    <property type="match status" value="1"/>
</dbReference>
<sequence>MKKIFIVTMILAATLFVVCNSNASNKVIQEAPRIQAKHPSMNHNNHTSVQKAGLEHAIFSVQGLCEICKERIETAAKSVKGVASANWDIKKKKIDVNFDSKLTNLDTISKAITKVGHDTEKFKADSKAYNSLPSCCKYRK</sequence>
<dbReference type="OrthoDB" id="5513217at2"/>